<keyword evidence="1" id="KW-0812">Transmembrane</keyword>
<sequence>MITSTSPSFVTITNTTTLSPTSCTIGTAGSPALGATEHANLTFTHGSTVLVQAAAVSHVTEVPGRCEAYQICKANIQPNPDISGFGVLAAFMTTAYLVFALILGAYWYGVLPGYVLQPIDRKLFFARQEKPDHRGRRILEEVVLIFSDQQLLTGVGILLAGYILAFNSDLSYYHWRFVVSLAWLSSTVHLMSLSVLRERLWRSSLSCTGRLFAIGLVFVLLLAALVPTPSRIDPLPDVEREGYLGWGEYSWWRLESHMVDFAIPMRCLWNVNRSKFASTGEDLNALISSLIMTAAFAWKLCQFFGGSRNIVRFWGRLKLESYLERFARRTLHTRLYTAFSKAKYKLTVAIYVILVAHMEFVESFMTNIVLLAYTLIWGTIRLRGNHGLEPRPEAEWEMGFGQILPLLLLAQPALATLEILVGQEDRNSKIHQNIPTHDLAEPVSADMRLGQN</sequence>
<name>A0ABR1TX51_9PEZI</name>
<feature type="transmembrane region" description="Helical" evidence="1">
    <location>
        <begin position="95"/>
        <end position="117"/>
    </location>
</feature>
<organism evidence="2 3">
    <name type="scientific">Apiospora rasikravindrae</name>
    <dbReference type="NCBI Taxonomy" id="990691"/>
    <lineage>
        <taxon>Eukaryota</taxon>
        <taxon>Fungi</taxon>
        <taxon>Dikarya</taxon>
        <taxon>Ascomycota</taxon>
        <taxon>Pezizomycotina</taxon>
        <taxon>Sordariomycetes</taxon>
        <taxon>Xylariomycetidae</taxon>
        <taxon>Amphisphaeriales</taxon>
        <taxon>Apiosporaceae</taxon>
        <taxon>Apiospora</taxon>
    </lineage>
</organism>
<keyword evidence="1" id="KW-0472">Membrane</keyword>
<protein>
    <submittedName>
        <fullName evidence="2">Uncharacterized protein</fullName>
    </submittedName>
</protein>
<comment type="caution">
    <text evidence="2">The sequence shown here is derived from an EMBL/GenBank/DDBJ whole genome shotgun (WGS) entry which is preliminary data.</text>
</comment>
<reference evidence="2 3" key="1">
    <citation type="submission" date="2023-01" db="EMBL/GenBank/DDBJ databases">
        <title>Analysis of 21 Apiospora genomes using comparative genomics revels a genus with tremendous synthesis potential of carbohydrate active enzymes and secondary metabolites.</title>
        <authorList>
            <person name="Sorensen T."/>
        </authorList>
    </citation>
    <scope>NUCLEOTIDE SEQUENCE [LARGE SCALE GENOMIC DNA]</scope>
    <source>
        <strain evidence="2 3">CBS 33761</strain>
    </source>
</reference>
<evidence type="ECO:0000313" key="2">
    <source>
        <dbReference type="EMBL" id="KAK8051162.1"/>
    </source>
</evidence>
<evidence type="ECO:0000313" key="3">
    <source>
        <dbReference type="Proteomes" id="UP001444661"/>
    </source>
</evidence>
<feature type="transmembrane region" description="Helical" evidence="1">
    <location>
        <begin position="177"/>
        <end position="196"/>
    </location>
</feature>
<dbReference type="PANTHER" id="PTHR37577">
    <property type="entry name" value="INTEGRAL MEMBRANE PROTEIN"/>
    <property type="match status" value="1"/>
</dbReference>
<proteinExistence type="predicted"/>
<dbReference type="PANTHER" id="PTHR37577:SF1">
    <property type="entry name" value="INTEGRAL MEMBRANE PROTEIN"/>
    <property type="match status" value="1"/>
</dbReference>
<feature type="transmembrane region" description="Helical" evidence="1">
    <location>
        <begin position="138"/>
        <end position="165"/>
    </location>
</feature>
<dbReference type="EMBL" id="JAQQWK010000002">
    <property type="protein sequence ID" value="KAK8051162.1"/>
    <property type="molecule type" value="Genomic_DNA"/>
</dbReference>
<feature type="transmembrane region" description="Helical" evidence="1">
    <location>
        <begin position="348"/>
        <end position="380"/>
    </location>
</feature>
<feature type="transmembrane region" description="Helical" evidence="1">
    <location>
        <begin position="208"/>
        <end position="226"/>
    </location>
</feature>
<gene>
    <name evidence="2" type="ORF">PG993_002547</name>
</gene>
<feature type="transmembrane region" description="Helical" evidence="1">
    <location>
        <begin position="400"/>
        <end position="421"/>
    </location>
</feature>
<dbReference type="Proteomes" id="UP001444661">
    <property type="component" value="Unassembled WGS sequence"/>
</dbReference>
<keyword evidence="1" id="KW-1133">Transmembrane helix</keyword>
<feature type="transmembrane region" description="Helical" evidence="1">
    <location>
        <begin position="283"/>
        <end position="301"/>
    </location>
</feature>
<dbReference type="InterPro" id="IPR053018">
    <property type="entry name" value="Elsinochrome_Biosynth-Asso"/>
</dbReference>
<keyword evidence="3" id="KW-1185">Reference proteome</keyword>
<accession>A0ABR1TX51</accession>
<evidence type="ECO:0000256" key="1">
    <source>
        <dbReference type="SAM" id="Phobius"/>
    </source>
</evidence>